<protein>
    <submittedName>
        <fullName evidence="2">Uncharacterized protein</fullName>
    </submittedName>
</protein>
<dbReference type="Proteomes" id="UP000317093">
    <property type="component" value="Chromosome"/>
</dbReference>
<keyword evidence="3" id="KW-1185">Reference proteome</keyword>
<keyword evidence="1" id="KW-0732">Signal</keyword>
<gene>
    <name evidence="2" type="ORF">Pan216_56870</name>
</gene>
<proteinExistence type="predicted"/>
<dbReference type="AlphaFoldDB" id="A0A518BCU2"/>
<name>A0A518BCU2_9BACT</name>
<dbReference type="EMBL" id="CP036279">
    <property type="protein sequence ID" value="QDU64795.1"/>
    <property type="molecule type" value="Genomic_DNA"/>
</dbReference>
<reference evidence="2 3" key="1">
    <citation type="submission" date="2019-02" db="EMBL/GenBank/DDBJ databases">
        <title>Deep-cultivation of Planctomycetes and their phenomic and genomic characterization uncovers novel biology.</title>
        <authorList>
            <person name="Wiegand S."/>
            <person name="Jogler M."/>
            <person name="Boedeker C."/>
            <person name="Pinto D."/>
            <person name="Vollmers J."/>
            <person name="Rivas-Marin E."/>
            <person name="Kohn T."/>
            <person name="Peeters S.H."/>
            <person name="Heuer A."/>
            <person name="Rast P."/>
            <person name="Oberbeckmann S."/>
            <person name="Bunk B."/>
            <person name="Jeske O."/>
            <person name="Meyerdierks A."/>
            <person name="Storesund J.E."/>
            <person name="Kallscheuer N."/>
            <person name="Luecker S."/>
            <person name="Lage O.M."/>
            <person name="Pohl T."/>
            <person name="Merkel B.J."/>
            <person name="Hornburger P."/>
            <person name="Mueller R.-W."/>
            <person name="Bruemmer F."/>
            <person name="Labrenz M."/>
            <person name="Spormann A.M."/>
            <person name="Op den Camp H."/>
            <person name="Overmann J."/>
            <person name="Amann R."/>
            <person name="Jetten M.S.M."/>
            <person name="Mascher T."/>
            <person name="Medema M.H."/>
            <person name="Devos D.P."/>
            <person name="Kaster A.-K."/>
            <person name="Ovreas L."/>
            <person name="Rohde M."/>
            <person name="Galperin M.Y."/>
            <person name="Jogler C."/>
        </authorList>
    </citation>
    <scope>NUCLEOTIDE SEQUENCE [LARGE SCALE GENOMIC DNA]</scope>
    <source>
        <strain evidence="2 3">Pan216</strain>
    </source>
</reference>
<sequence precursor="true">MRRSFVTACALLVLMITLPEVAQAGKWKHRHRRNKFPIRGETVWYSEPPVPGYMLPRHYQEFGTQNPSYMFDFRGVYPNYPLINLSIDTNPAARLNFPN</sequence>
<dbReference type="KEGG" id="knv:Pan216_56870"/>
<evidence type="ECO:0000313" key="2">
    <source>
        <dbReference type="EMBL" id="QDU64795.1"/>
    </source>
</evidence>
<feature type="chain" id="PRO_5021986191" evidence="1">
    <location>
        <begin position="25"/>
        <end position="99"/>
    </location>
</feature>
<feature type="signal peptide" evidence="1">
    <location>
        <begin position="1"/>
        <end position="24"/>
    </location>
</feature>
<dbReference type="RefSeq" id="WP_145263239.1">
    <property type="nucleotide sequence ID" value="NZ_CP036279.1"/>
</dbReference>
<organism evidence="2 3">
    <name type="scientific">Kolteria novifilia</name>
    <dbReference type="NCBI Taxonomy" id="2527975"/>
    <lineage>
        <taxon>Bacteria</taxon>
        <taxon>Pseudomonadati</taxon>
        <taxon>Planctomycetota</taxon>
        <taxon>Planctomycetia</taxon>
        <taxon>Kolteriales</taxon>
        <taxon>Kolteriaceae</taxon>
        <taxon>Kolteria</taxon>
    </lineage>
</organism>
<accession>A0A518BCU2</accession>
<evidence type="ECO:0000256" key="1">
    <source>
        <dbReference type="SAM" id="SignalP"/>
    </source>
</evidence>
<evidence type="ECO:0000313" key="3">
    <source>
        <dbReference type="Proteomes" id="UP000317093"/>
    </source>
</evidence>